<feature type="compositionally biased region" description="Basic and acidic residues" evidence="1">
    <location>
        <begin position="151"/>
        <end position="163"/>
    </location>
</feature>
<comment type="caution">
    <text evidence="2">The sequence shown here is derived from an EMBL/GenBank/DDBJ whole genome shotgun (WGS) entry which is preliminary data.</text>
</comment>
<name>A0AAV2SGW6_MEGNR</name>
<dbReference type="EMBL" id="CAXKWB010059519">
    <property type="protein sequence ID" value="CAL4182085.1"/>
    <property type="molecule type" value="Genomic_DNA"/>
</dbReference>
<dbReference type="Proteomes" id="UP001497623">
    <property type="component" value="Unassembled WGS sequence"/>
</dbReference>
<feature type="compositionally biased region" description="Polar residues" evidence="1">
    <location>
        <begin position="105"/>
        <end position="126"/>
    </location>
</feature>
<accession>A0AAV2SGW6</accession>
<feature type="compositionally biased region" description="Basic and acidic residues" evidence="1">
    <location>
        <begin position="191"/>
        <end position="215"/>
    </location>
</feature>
<feature type="region of interest" description="Disordered" evidence="1">
    <location>
        <begin position="98"/>
        <end position="215"/>
    </location>
</feature>
<feature type="non-terminal residue" evidence="2">
    <location>
        <position position="1"/>
    </location>
</feature>
<gene>
    <name evidence="2" type="ORF">MNOR_LOCUS35500</name>
</gene>
<protein>
    <submittedName>
        <fullName evidence="2">Uncharacterized protein</fullName>
    </submittedName>
</protein>
<reference evidence="2 3" key="1">
    <citation type="submission" date="2024-05" db="EMBL/GenBank/DDBJ databases">
        <authorList>
            <person name="Wallberg A."/>
        </authorList>
    </citation>
    <scope>NUCLEOTIDE SEQUENCE [LARGE SCALE GENOMIC DNA]</scope>
</reference>
<keyword evidence="3" id="KW-1185">Reference proteome</keyword>
<sequence length="215" mass="24946">QEVNVLGLQNQLYHLKREKNGLDTEVTALTQHLDHYKKKAQEWKDHATKEKKTLEKVKSEVNHFHKENGDLRSKLEESNNKLEKKAFELGHQREILEKMQKDQSMKMSGTDKSNITTRRTRSMASRKQSDIHSVAEEAALEISLLETPSKQNKDPDFEAESRSQRSSSQTGASHNPPKQDEKIPMWQMMGKENKDYSKYYDSPGSRKNEDDCKTQ</sequence>
<evidence type="ECO:0000256" key="1">
    <source>
        <dbReference type="SAM" id="MobiDB-lite"/>
    </source>
</evidence>
<proteinExistence type="predicted"/>
<dbReference type="AlphaFoldDB" id="A0AAV2SGW6"/>
<evidence type="ECO:0000313" key="2">
    <source>
        <dbReference type="EMBL" id="CAL4182085.1"/>
    </source>
</evidence>
<evidence type="ECO:0000313" key="3">
    <source>
        <dbReference type="Proteomes" id="UP001497623"/>
    </source>
</evidence>
<feature type="compositionally biased region" description="Low complexity" evidence="1">
    <location>
        <begin position="136"/>
        <end position="146"/>
    </location>
</feature>
<organism evidence="2 3">
    <name type="scientific">Meganyctiphanes norvegica</name>
    <name type="common">Northern krill</name>
    <name type="synonym">Thysanopoda norvegica</name>
    <dbReference type="NCBI Taxonomy" id="48144"/>
    <lineage>
        <taxon>Eukaryota</taxon>
        <taxon>Metazoa</taxon>
        <taxon>Ecdysozoa</taxon>
        <taxon>Arthropoda</taxon>
        <taxon>Crustacea</taxon>
        <taxon>Multicrustacea</taxon>
        <taxon>Malacostraca</taxon>
        <taxon>Eumalacostraca</taxon>
        <taxon>Eucarida</taxon>
        <taxon>Euphausiacea</taxon>
        <taxon>Euphausiidae</taxon>
        <taxon>Meganyctiphanes</taxon>
    </lineage>
</organism>